<organism evidence="18 19">
    <name type="scientific">Tetraodon nigroviridis</name>
    <name type="common">Spotted green pufferfish</name>
    <name type="synonym">Chelonodon nigroviridis</name>
    <dbReference type="NCBI Taxonomy" id="99883"/>
    <lineage>
        <taxon>Eukaryota</taxon>
        <taxon>Metazoa</taxon>
        <taxon>Chordata</taxon>
        <taxon>Craniata</taxon>
        <taxon>Vertebrata</taxon>
        <taxon>Euteleostomi</taxon>
        <taxon>Actinopterygii</taxon>
        <taxon>Neopterygii</taxon>
        <taxon>Teleostei</taxon>
        <taxon>Neoteleostei</taxon>
        <taxon>Acanthomorphata</taxon>
        <taxon>Eupercaria</taxon>
        <taxon>Tetraodontiformes</taxon>
        <taxon>Tetradontoidea</taxon>
        <taxon>Tetraodontidae</taxon>
        <taxon>Tetraodon</taxon>
    </lineage>
</organism>
<dbReference type="PANTHER" id="PTHR47735:SF8">
    <property type="entry name" value="POTASSIUM VOLTAGE-GATED CHANNEL SUBFAMILY KQT MEMBER 5"/>
    <property type="match status" value="1"/>
</dbReference>
<keyword evidence="5 14" id="KW-0812">Transmembrane</keyword>
<keyword evidence="8" id="KW-0630">Potassium</keyword>
<dbReference type="GeneTree" id="ENSGT00940000155933"/>
<feature type="transmembrane region" description="Helical" evidence="14">
    <location>
        <begin position="195"/>
        <end position="215"/>
    </location>
</feature>
<keyword evidence="12" id="KW-0407">Ion channel</keyword>
<evidence type="ECO:0000256" key="11">
    <source>
        <dbReference type="ARBA" id="ARBA00023136"/>
    </source>
</evidence>
<dbReference type="FunFam" id="1.20.120.350:FF:000017">
    <property type="entry name" value="potassium voltage-gated channel subfamily KQT member 1"/>
    <property type="match status" value="1"/>
</dbReference>
<evidence type="ECO:0000256" key="10">
    <source>
        <dbReference type="ARBA" id="ARBA00023065"/>
    </source>
</evidence>
<evidence type="ECO:0000256" key="6">
    <source>
        <dbReference type="ARBA" id="ARBA00022826"/>
    </source>
</evidence>
<feature type="transmembrane region" description="Helical" evidence="14">
    <location>
        <begin position="68"/>
        <end position="85"/>
    </location>
</feature>
<keyword evidence="6" id="KW-0631">Potassium channel</keyword>
<evidence type="ECO:0000256" key="4">
    <source>
        <dbReference type="ARBA" id="ARBA00022538"/>
    </source>
</evidence>
<keyword evidence="3" id="KW-1003">Cell membrane</keyword>
<dbReference type="Proteomes" id="UP000007303">
    <property type="component" value="Unassembled WGS sequence"/>
</dbReference>
<dbReference type="Gene3D" id="6.10.140.1910">
    <property type="match status" value="1"/>
</dbReference>
<keyword evidence="2" id="KW-0813">Transport</keyword>
<keyword evidence="9 14" id="KW-1133">Transmembrane helix</keyword>
<dbReference type="Ensembl" id="ENSTNIT00000012904.1">
    <property type="protein sequence ID" value="ENSTNIP00000012712.1"/>
    <property type="gene ID" value="ENSTNIG00000009823.1"/>
</dbReference>
<evidence type="ECO:0000313" key="19">
    <source>
        <dbReference type="Proteomes" id="UP000007303"/>
    </source>
</evidence>
<comment type="subcellular location">
    <subcellularLocation>
        <location evidence="1">Cell membrane</location>
        <topology evidence="1">Multi-pass membrane protein</topology>
    </subcellularLocation>
</comment>
<evidence type="ECO:0000256" key="14">
    <source>
        <dbReference type="SAM" id="Phobius"/>
    </source>
</evidence>
<dbReference type="PANTHER" id="PTHR47735">
    <property type="entry name" value="POTASSIUM VOLTAGE-GATED CHANNEL SUBFAMILY KQT MEMBER 4"/>
    <property type="match status" value="1"/>
</dbReference>
<keyword evidence="11 14" id="KW-0472">Membrane</keyword>
<dbReference type="GO" id="GO:0008076">
    <property type="term" value="C:voltage-gated potassium channel complex"/>
    <property type="evidence" value="ECO:0007669"/>
    <property type="project" value="TreeGrafter"/>
</dbReference>
<comment type="catalytic activity">
    <reaction evidence="13">
        <text>K(+)(in) = K(+)(out)</text>
        <dbReference type="Rhea" id="RHEA:29463"/>
        <dbReference type="ChEBI" id="CHEBI:29103"/>
    </reaction>
</comment>
<keyword evidence="19" id="KW-1185">Reference proteome</keyword>
<evidence type="ECO:0000256" key="7">
    <source>
        <dbReference type="ARBA" id="ARBA00022882"/>
    </source>
</evidence>
<evidence type="ECO:0000313" key="18">
    <source>
        <dbReference type="Ensembl" id="ENSTNIP00000012712.1"/>
    </source>
</evidence>
<dbReference type="Pfam" id="PF00520">
    <property type="entry name" value="Ion_trans"/>
    <property type="match status" value="1"/>
</dbReference>
<feature type="transmembrane region" description="Helical" evidence="14">
    <location>
        <begin position="135"/>
        <end position="153"/>
    </location>
</feature>
<keyword evidence="7" id="KW-0851">Voltage-gated channel</keyword>
<feature type="domain" description="Potassium channel voltage dependent KCNQ C-terminal" evidence="17">
    <location>
        <begin position="366"/>
        <end position="547"/>
    </location>
</feature>
<evidence type="ECO:0000256" key="9">
    <source>
        <dbReference type="ARBA" id="ARBA00022989"/>
    </source>
</evidence>
<evidence type="ECO:0000256" key="15">
    <source>
        <dbReference type="SAM" id="SignalP"/>
    </source>
</evidence>
<dbReference type="FunFam" id="1.10.287.70:FF:000016">
    <property type="entry name" value="Putative potassium voltage-gated channel subfamily KQT member 2"/>
    <property type="match status" value="1"/>
</dbReference>
<feature type="chain" id="PRO_5003581725" evidence="15">
    <location>
        <begin position="19"/>
        <end position="560"/>
    </location>
</feature>
<dbReference type="AlphaFoldDB" id="H3CWS8"/>
<name>H3CWS8_TETNG</name>
<evidence type="ECO:0000259" key="17">
    <source>
        <dbReference type="Pfam" id="PF03520"/>
    </source>
</evidence>
<sequence length="560" mass="63732">FILVFGCLVLSVFSTIPAHQEFSSHCLLILEFVMIVVFGLEYIIRIWSAGCCRYRGWQGRLRFARKPFCIIDIIVLIASVAVVSAGSQGNIFATSALRSLRFLQILRMVRMDRRGGTWKLLGSVVYAHSKELVTAWYIGFLVLIFSSFLVYLVEKEFNKDFATYADALWWGTVSQRIKSPHSSCGRLWHSGHSFLNIPVMFFPCQMLCFTCTMRVNSQGRRMRGLYRACVCVCVCKHTRLQDRSLYHVCTMTHFFHWDGIYTVFKFVGDLLFQHMCRCLLGPLNGLRVRRLPLPAPVQRKPDHIICHKLSPNNICHSHAHSQKLSFKERVRMASPRGQSMKNRQLSINDRQRCSPGNEVVGGVELMGGSPAKVQKSWSFNDRTRFRPSLRLKSQTRAAVSDVDAGMSTEESLDERGCHCDVTVEDLSAPLKAVIRAVRIMKFHVAKKKFKETLRPYDVKDVIEQYSAGHLDMLCRIKSLQTSRVDQILGKGQIPVDKKIRDKLHPDGDSLEGMSMLGRVCKVERQVSSIESKLDSLLDVYRQVLQKGPSALTLSSLPLFE</sequence>
<dbReference type="InParanoid" id="H3CWS8"/>
<dbReference type="Pfam" id="PF03520">
    <property type="entry name" value="KCNQ_channel"/>
    <property type="match status" value="1"/>
</dbReference>
<protein>
    <submittedName>
        <fullName evidence="18">Potassium voltage-gated channel, KQT-like subfamily, member 5a</fullName>
    </submittedName>
</protein>
<feature type="transmembrane region" description="Helical" evidence="14">
    <location>
        <begin position="28"/>
        <end position="47"/>
    </location>
</feature>
<dbReference type="InterPro" id="IPR003937">
    <property type="entry name" value="K_chnl_volt-dep_KCNQ"/>
</dbReference>
<evidence type="ECO:0000256" key="1">
    <source>
        <dbReference type="ARBA" id="ARBA00004651"/>
    </source>
</evidence>
<reference evidence="19" key="1">
    <citation type="journal article" date="2004" name="Nature">
        <title>Genome duplication in the teleost fish Tetraodon nigroviridis reveals the early vertebrate proto-karyotype.</title>
        <authorList>
            <person name="Jaillon O."/>
            <person name="Aury J.-M."/>
            <person name="Brunet F."/>
            <person name="Petit J.-L."/>
            <person name="Stange-Thomann N."/>
            <person name="Mauceli E."/>
            <person name="Bouneau L."/>
            <person name="Fischer C."/>
            <person name="Ozouf-Costaz C."/>
            <person name="Bernot A."/>
            <person name="Nicaud S."/>
            <person name="Jaffe D."/>
            <person name="Fisher S."/>
            <person name="Lutfalla G."/>
            <person name="Dossat C."/>
            <person name="Segurens B."/>
            <person name="Dasilva C."/>
            <person name="Salanoubat M."/>
            <person name="Levy M."/>
            <person name="Boudet N."/>
            <person name="Castellano S."/>
            <person name="Anthouard V."/>
            <person name="Jubin C."/>
            <person name="Castelli V."/>
            <person name="Katinka M."/>
            <person name="Vacherie B."/>
            <person name="Biemont C."/>
            <person name="Skalli Z."/>
            <person name="Cattolico L."/>
            <person name="Poulain J."/>
            <person name="De Berardinis V."/>
            <person name="Cruaud C."/>
            <person name="Duprat S."/>
            <person name="Brottier P."/>
            <person name="Coutanceau J.-P."/>
            <person name="Gouzy J."/>
            <person name="Parra G."/>
            <person name="Lardier G."/>
            <person name="Chapple C."/>
            <person name="McKernan K.J."/>
            <person name="McEwan P."/>
            <person name="Bosak S."/>
            <person name="Kellis M."/>
            <person name="Volff J.-N."/>
            <person name="Guigo R."/>
            <person name="Zody M.C."/>
            <person name="Mesirov J."/>
            <person name="Lindblad-Toh K."/>
            <person name="Birren B."/>
            <person name="Nusbaum C."/>
            <person name="Kahn D."/>
            <person name="Robinson-Rechavi M."/>
            <person name="Laudet V."/>
            <person name="Schachter V."/>
            <person name="Quetier F."/>
            <person name="Saurin W."/>
            <person name="Scarpelli C."/>
            <person name="Wincker P."/>
            <person name="Lander E.S."/>
            <person name="Weissenbach J."/>
            <person name="Roest Crollius H."/>
        </authorList>
    </citation>
    <scope>NUCLEOTIDE SEQUENCE [LARGE SCALE GENOMIC DNA]</scope>
</reference>
<accession>H3CWS8</accession>
<evidence type="ECO:0000256" key="3">
    <source>
        <dbReference type="ARBA" id="ARBA00022475"/>
    </source>
</evidence>
<keyword evidence="15" id="KW-0732">Signal</keyword>
<dbReference type="OMA" id="NNICHSH"/>
<dbReference type="STRING" id="99883.ENSTNIP00000012712"/>
<dbReference type="Gene3D" id="1.20.120.350">
    <property type="entry name" value="Voltage-gated potassium channels. Chain C"/>
    <property type="match status" value="1"/>
</dbReference>
<keyword evidence="4" id="KW-0633">Potassium transport</keyword>
<dbReference type="Gene3D" id="1.10.287.70">
    <property type="match status" value="1"/>
</dbReference>
<evidence type="ECO:0000256" key="8">
    <source>
        <dbReference type="ARBA" id="ARBA00022958"/>
    </source>
</evidence>
<reference evidence="18" key="2">
    <citation type="submission" date="2025-08" db="UniProtKB">
        <authorList>
            <consortium name="Ensembl"/>
        </authorList>
    </citation>
    <scope>IDENTIFICATION</scope>
</reference>
<evidence type="ECO:0000259" key="16">
    <source>
        <dbReference type="Pfam" id="PF00520"/>
    </source>
</evidence>
<dbReference type="InterPro" id="IPR027359">
    <property type="entry name" value="Volt_channel_dom_sf"/>
</dbReference>
<feature type="domain" description="Ion transport" evidence="16">
    <location>
        <begin position="2"/>
        <end position="173"/>
    </location>
</feature>
<keyword evidence="10" id="KW-0406">Ion transport</keyword>
<evidence type="ECO:0000256" key="13">
    <source>
        <dbReference type="ARBA" id="ARBA00034430"/>
    </source>
</evidence>
<evidence type="ECO:0000256" key="5">
    <source>
        <dbReference type="ARBA" id="ARBA00022692"/>
    </source>
</evidence>
<feature type="signal peptide" evidence="15">
    <location>
        <begin position="1"/>
        <end position="18"/>
    </location>
</feature>
<reference evidence="18" key="3">
    <citation type="submission" date="2025-09" db="UniProtKB">
        <authorList>
            <consortium name="Ensembl"/>
        </authorList>
    </citation>
    <scope>IDENTIFICATION</scope>
</reference>
<evidence type="ECO:0000256" key="12">
    <source>
        <dbReference type="ARBA" id="ARBA00023303"/>
    </source>
</evidence>
<dbReference type="GO" id="GO:0005249">
    <property type="term" value="F:voltage-gated potassium channel activity"/>
    <property type="evidence" value="ECO:0007669"/>
    <property type="project" value="InterPro"/>
</dbReference>
<dbReference type="InterPro" id="IPR013821">
    <property type="entry name" value="K_chnl_volt-dep_KCNQ_C"/>
</dbReference>
<evidence type="ECO:0000256" key="2">
    <source>
        <dbReference type="ARBA" id="ARBA00022448"/>
    </source>
</evidence>
<proteinExistence type="predicted"/>
<dbReference type="PRINTS" id="PR01459">
    <property type="entry name" value="KCNQCHANNEL"/>
</dbReference>
<dbReference type="SUPFAM" id="SSF81324">
    <property type="entry name" value="Voltage-gated potassium channels"/>
    <property type="match status" value="1"/>
</dbReference>
<dbReference type="InterPro" id="IPR005821">
    <property type="entry name" value="Ion_trans_dom"/>
</dbReference>